<dbReference type="InterPro" id="IPR006045">
    <property type="entry name" value="Cupin_1"/>
</dbReference>
<dbReference type="InterPro" id="IPR014710">
    <property type="entry name" value="RmlC-like_jellyroll"/>
</dbReference>
<feature type="region of interest" description="Disordered" evidence="1">
    <location>
        <begin position="271"/>
        <end position="293"/>
    </location>
</feature>
<proteinExistence type="predicted"/>
<dbReference type="PANTHER" id="PTHR31189:SF2">
    <property type="entry name" value="RMLC-LIKE CUPINS SUPERFAMILY PROTEIN"/>
    <property type="match status" value="1"/>
</dbReference>
<dbReference type="InterPro" id="IPR050253">
    <property type="entry name" value="Seed_Storage-Functional"/>
</dbReference>
<name>A0AAD7KZ32_QUISA</name>
<dbReference type="Gene3D" id="2.60.120.10">
    <property type="entry name" value="Jelly Rolls"/>
    <property type="match status" value="2"/>
</dbReference>
<dbReference type="SMART" id="SM00835">
    <property type="entry name" value="Cupin_1"/>
    <property type="match status" value="2"/>
</dbReference>
<evidence type="ECO:0000313" key="5">
    <source>
        <dbReference type="Proteomes" id="UP001163823"/>
    </source>
</evidence>
<dbReference type="KEGG" id="qsa:O6P43_028341"/>
<feature type="domain" description="Cupin type-1" evidence="3">
    <location>
        <begin position="290"/>
        <end position="439"/>
    </location>
</feature>
<feature type="compositionally biased region" description="Basic and acidic residues" evidence="1">
    <location>
        <begin position="271"/>
        <end position="287"/>
    </location>
</feature>
<evidence type="ECO:0000259" key="3">
    <source>
        <dbReference type="SMART" id="SM00835"/>
    </source>
</evidence>
<dbReference type="Proteomes" id="UP001163823">
    <property type="component" value="Chromosome 12"/>
</dbReference>
<dbReference type="PANTHER" id="PTHR31189">
    <property type="entry name" value="OS03G0336100 PROTEIN-RELATED"/>
    <property type="match status" value="1"/>
</dbReference>
<feature type="chain" id="PRO_5042018404" evidence="2">
    <location>
        <begin position="22"/>
        <end position="463"/>
    </location>
</feature>
<comment type="caution">
    <text evidence="4">The sequence shown here is derived from an EMBL/GenBank/DDBJ whole genome shotgun (WGS) entry which is preliminary data.</text>
</comment>
<organism evidence="4 5">
    <name type="scientific">Quillaja saponaria</name>
    <name type="common">Soap bark tree</name>
    <dbReference type="NCBI Taxonomy" id="32244"/>
    <lineage>
        <taxon>Eukaryota</taxon>
        <taxon>Viridiplantae</taxon>
        <taxon>Streptophyta</taxon>
        <taxon>Embryophyta</taxon>
        <taxon>Tracheophyta</taxon>
        <taxon>Spermatophyta</taxon>
        <taxon>Magnoliopsida</taxon>
        <taxon>eudicotyledons</taxon>
        <taxon>Gunneridae</taxon>
        <taxon>Pentapetalae</taxon>
        <taxon>rosids</taxon>
        <taxon>fabids</taxon>
        <taxon>Fabales</taxon>
        <taxon>Quillajaceae</taxon>
        <taxon>Quillaja</taxon>
    </lineage>
</organism>
<dbReference type="Pfam" id="PF00190">
    <property type="entry name" value="Cupin_1"/>
    <property type="match status" value="1"/>
</dbReference>
<evidence type="ECO:0000313" key="4">
    <source>
        <dbReference type="EMBL" id="KAJ7947776.1"/>
    </source>
</evidence>
<dbReference type="EMBL" id="JARAOO010000012">
    <property type="protein sequence ID" value="KAJ7947776.1"/>
    <property type="molecule type" value="Genomic_DNA"/>
</dbReference>
<reference evidence="4" key="1">
    <citation type="journal article" date="2023" name="Science">
        <title>Elucidation of the pathway for biosynthesis of saponin adjuvants from the soapbark tree.</title>
        <authorList>
            <person name="Reed J."/>
            <person name="Orme A."/>
            <person name="El-Demerdash A."/>
            <person name="Owen C."/>
            <person name="Martin L.B.B."/>
            <person name="Misra R.C."/>
            <person name="Kikuchi S."/>
            <person name="Rejzek M."/>
            <person name="Martin A.C."/>
            <person name="Harkess A."/>
            <person name="Leebens-Mack J."/>
            <person name="Louveau T."/>
            <person name="Stephenson M.J."/>
            <person name="Osbourn A."/>
        </authorList>
    </citation>
    <scope>NUCLEOTIDE SEQUENCE</scope>
    <source>
        <strain evidence="4">S10</strain>
    </source>
</reference>
<dbReference type="CDD" id="cd02245">
    <property type="entry name" value="cupin_7S_vicilin-like_C"/>
    <property type="match status" value="1"/>
</dbReference>
<dbReference type="AlphaFoldDB" id="A0AAD7KZ32"/>
<feature type="domain" description="Cupin type-1" evidence="3">
    <location>
        <begin position="45"/>
        <end position="199"/>
    </location>
</feature>
<accession>A0AAD7KZ32</accession>
<dbReference type="SUPFAM" id="SSF51182">
    <property type="entry name" value="RmlC-like cupins"/>
    <property type="match status" value="1"/>
</dbReference>
<sequence length="463" mass="51994">MGNRATLLILVLVMCYGLSIAFGFFEDKDWGQEREGREKKSENWFLLRDSKLVVQTDAGDMRVVRSVGGRIVDRPMHIGFITMKPKSLFIPQYLDSSLILFIRRGEAKVGLIYKDSLSEMQLKDGDVYRIPAGSTFYLLNTMEIHRLNVICSIDPSESLGMGVLQSFFVGGGTSPRSILSGFDSELLSSAFNVSTAELKSIMTRQQEGPIVYVSDSQAPSLWTKFLQLKEEDRLHHLKKMVDFQQQPTQEEVEEEQTNWSWRKLLNSAFANDKKPDNKRSKGTHESPDSYNLYNKKPDYRNSYGWSIAVDESDYSPLESSGIGLYLVNLTAGSMMAPHMNPRATEYGIVLRGTGRIQIVLPDGKSAMNAKVKEGDVFFVPKYFPFCQISSGNGPLEFFGFTTSARKNRPQFLAGANSILQTMRGPELAAAFGVSEERIRHLFNAQHEAVILPIHGEATKPPEK</sequence>
<dbReference type="InterPro" id="IPR011051">
    <property type="entry name" value="RmlC_Cupin_sf"/>
</dbReference>
<protein>
    <submittedName>
        <fullName evidence="4">Vicilin-like seed storage protein</fullName>
    </submittedName>
</protein>
<keyword evidence="5" id="KW-1185">Reference proteome</keyword>
<gene>
    <name evidence="4" type="ORF">O6P43_028341</name>
</gene>
<dbReference type="CDD" id="cd02244">
    <property type="entry name" value="cupin_7S_vicilin-like_N"/>
    <property type="match status" value="1"/>
</dbReference>
<feature type="signal peptide" evidence="2">
    <location>
        <begin position="1"/>
        <end position="21"/>
    </location>
</feature>
<evidence type="ECO:0000256" key="2">
    <source>
        <dbReference type="SAM" id="SignalP"/>
    </source>
</evidence>
<keyword evidence="2" id="KW-0732">Signal</keyword>
<evidence type="ECO:0000256" key="1">
    <source>
        <dbReference type="SAM" id="MobiDB-lite"/>
    </source>
</evidence>